<dbReference type="GO" id="GO:0016740">
    <property type="term" value="F:transferase activity"/>
    <property type="evidence" value="ECO:0007669"/>
    <property type="project" value="UniProtKB-KW"/>
</dbReference>
<organism evidence="3 4">
    <name type="scientific">Undibacterium pigrum</name>
    <dbReference type="NCBI Taxonomy" id="401470"/>
    <lineage>
        <taxon>Bacteria</taxon>
        <taxon>Pseudomonadati</taxon>
        <taxon>Pseudomonadota</taxon>
        <taxon>Betaproteobacteria</taxon>
        <taxon>Burkholderiales</taxon>
        <taxon>Oxalobacteraceae</taxon>
        <taxon>Undibacterium</taxon>
    </lineage>
</organism>
<evidence type="ECO:0000259" key="2">
    <source>
        <dbReference type="PROSITE" id="PS50206"/>
    </source>
</evidence>
<name>A0A318JBH0_9BURK</name>
<feature type="signal peptide" evidence="1">
    <location>
        <begin position="1"/>
        <end position="21"/>
    </location>
</feature>
<dbReference type="AlphaFoldDB" id="A0A318JBH0"/>
<dbReference type="EMBL" id="QJKB01000003">
    <property type="protein sequence ID" value="PXX44056.1"/>
    <property type="molecule type" value="Genomic_DNA"/>
</dbReference>
<evidence type="ECO:0000256" key="1">
    <source>
        <dbReference type="SAM" id="SignalP"/>
    </source>
</evidence>
<dbReference type="PROSITE" id="PS50206">
    <property type="entry name" value="RHODANESE_3"/>
    <property type="match status" value="1"/>
</dbReference>
<dbReference type="InterPro" id="IPR001763">
    <property type="entry name" value="Rhodanese-like_dom"/>
</dbReference>
<proteinExistence type="predicted"/>
<dbReference type="PANTHER" id="PTHR43031:SF16">
    <property type="entry name" value="OXIDOREDUCTASE"/>
    <property type="match status" value="1"/>
</dbReference>
<keyword evidence="1" id="KW-0732">Signal</keyword>
<keyword evidence="4" id="KW-1185">Reference proteome</keyword>
<reference evidence="3 4" key="1">
    <citation type="submission" date="2018-05" db="EMBL/GenBank/DDBJ databases">
        <title>Genomic Encyclopedia of Type Strains, Phase IV (KMG-IV): sequencing the most valuable type-strain genomes for metagenomic binning, comparative biology and taxonomic classification.</title>
        <authorList>
            <person name="Goeker M."/>
        </authorList>
    </citation>
    <scope>NUCLEOTIDE SEQUENCE [LARGE SCALE GENOMIC DNA]</scope>
    <source>
        <strain evidence="3 4">DSM 19792</strain>
    </source>
</reference>
<dbReference type="SUPFAM" id="SSF52821">
    <property type="entry name" value="Rhodanese/Cell cycle control phosphatase"/>
    <property type="match status" value="1"/>
</dbReference>
<keyword evidence="3" id="KW-0808">Transferase</keyword>
<evidence type="ECO:0000313" key="3">
    <source>
        <dbReference type="EMBL" id="PXX44056.1"/>
    </source>
</evidence>
<feature type="domain" description="Rhodanese" evidence="2">
    <location>
        <begin position="58"/>
        <end position="145"/>
    </location>
</feature>
<dbReference type="Gene3D" id="3.40.250.10">
    <property type="entry name" value="Rhodanese-like domain"/>
    <property type="match status" value="1"/>
</dbReference>
<dbReference type="InterPro" id="IPR050229">
    <property type="entry name" value="GlpE_sulfurtransferase"/>
</dbReference>
<dbReference type="OrthoDB" id="30052at2"/>
<dbReference type="Proteomes" id="UP000247792">
    <property type="component" value="Unassembled WGS sequence"/>
</dbReference>
<evidence type="ECO:0000313" key="4">
    <source>
        <dbReference type="Proteomes" id="UP000247792"/>
    </source>
</evidence>
<dbReference type="InterPro" id="IPR036873">
    <property type="entry name" value="Rhodanese-like_dom_sf"/>
</dbReference>
<feature type="chain" id="PRO_5016353082" evidence="1">
    <location>
        <begin position="22"/>
        <end position="175"/>
    </location>
</feature>
<protein>
    <submittedName>
        <fullName evidence="3">Rhodanese-related sulfurtransferase</fullName>
    </submittedName>
</protein>
<sequence length="175" mass="18429">MIKRKNFIALFLTVAAASAMAQQAATPAAGANGAAAEQAWKYKTKRLERNEVDALLAKPEKLVVIDVRRPDELTAKGSFPVYLNIQNKELEKSLAYIPKDRVILTVSNHAVRAGAAGDLLAAKGFTVAGATGSEDYEAQGGTITKIAAPPPRNAAATPTTTPAVTTAATVVKKDW</sequence>
<dbReference type="RefSeq" id="WP_110255307.1">
    <property type="nucleotide sequence ID" value="NZ_QJKB01000003.1"/>
</dbReference>
<gene>
    <name evidence="3" type="ORF">DFR42_103325</name>
</gene>
<accession>A0A318JBH0</accession>
<comment type="caution">
    <text evidence="3">The sequence shown here is derived from an EMBL/GenBank/DDBJ whole genome shotgun (WGS) entry which is preliminary data.</text>
</comment>
<dbReference type="PANTHER" id="PTHR43031">
    <property type="entry name" value="FAD-DEPENDENT OXIDOREDUCTASE"/>
    <property type="match status" value="1"/>
</dbReference>